<feature type="transmembrane region" description="Helical" evidence="1">
    <location>
        <begin position="20"/>
        <end position="40"/>
    </location>
</feature>
<evidence type="ECO:0000313" key="2">
    <source>
        <dbReference type="EMBL" id="MDT2732588.1"/>
    </source>
</evidence>
<gene>
    <name evidence="2" type="ORF">P7G31_10200</name>
</gene>
<comment type="caution">
    <text evidence="2">The sequence shown here is derived from an EMBL/GenBank/DDBJ whole genome shotgun (WGS) entry which is preliminary data.</text>
</comment>
<organism evidence="2 3">
    <name type="scientific">Streptococcus parauberis</name>
    <dbReference type="NCBI Taxonomy" id="1348"/>
    <lineage>
        <taxon>Bacteria</taxon>
        <taxon>Bacillati</taxon>
        <taxon>Bacillota</taxon>
        <taxon>Bacilli</taxon>
        <taxon>Lactobacillales</taxon>
        <taxon>Streptococcaceae</taxon>
        <taxon>Streptococcus</taxon>
    </lineage>
</organism>
<proteinExistence type="predicted"/>
<evidence type="ECO:0000313" key="3">
    <source>
        <dbReference type="Proteomes" id="UP001180515"/>
    </source>
</evidence>
<sequence length="73" mass="8551">MQIVMIFLIKESYGKTRSSYNFALLSCLQYIFSILVMVVHSGRLFESDSLHFIFKSFLVGWQSPIFLFAPLFF</sequence>
<keyword evidence="1" id="KW-1133">Transmembrane helix</keyword>
<keyword evidence="1" id="KW-0812">Transmembrane</keyword>
<reference evidence="2" key="1">
    <citation type="submission" date="2023-03" db="EMBL/GenBank/DDBJ databases">
        <authorList>
            <person name="Shen W."/>
            <person name="Cai J."/>
        </authorList>
    </citation>
    <scope>NUCLEOTIDE SEQUENCE</scope>
    <source>
        <strain evidence="2">P82-2</strain>
    </source>
</reference>
<feature type="transmembrane region" description="Helical" evidence="1">
    <location>
        <begin position="52"/>
        <end position="72"/>
    </location>
</feature>
<keyword evidence="1" id="KW-0472">Membrane</keyword>
<name>A0AAE4HYV6_9STRE</name>
<dbReference type="RefSeq" id="WP_376713525.1">
    <property type="nucleotide sequence ID" value="NZ_JARQAG010000022.1"/>
</dbReference>
<dbReference type="EMBL" id="JARQAG010000022">
    <property type="protein sequence ID" value="MDT2732588.1"/>
    <property type="molecule type" value="Genomic_DNA"/>
</dbReference>
<dbReference type="AlphaFoldDB" id="A0AAE4HYV6"/>
<protein>
    <submittedName>
        <fullName evidence="2">Uncharacterized protein</fullName>
    </submittedName>
</protein>
<dbReference type="Proteomes" id="UP001180515">
    <property type="component" value="Unassembled WGS sequence"/>
</dbReference>
<evidence type="ECO:0000256" key="1">
    <source>
        <dbReference type="SAM" id="Phobius"/>
    </source>
</evidence>
<accession>A0AAE4HYV6</accession>